<dbReference type="EMBL" id="JAHCTB010000003">
    <property type="protein sequence ID" value="MBT0608110.1"/>
    <property type="molecule type" value="Genomic_DNA"/>
</dbReference>
<dbReference type="Proteomes" id="UP001297092">
    <property type="component" value="Unassembled WGS sequence"/>
</dbReference>
<dbReference type="InterPro" id="IPR029044">
    <property type="entry name" value="Nucleotide-diphossugar_trans"/>
</dbReference>
<comment type="caution">
    <text evidence="2">The sequence shown here is derived from an EMBL/GenBank/DDBJ whole genome shotgun (WGS) entry which is preliminary data.</text>
</comment>
<proteinExistence type="predicted"/>
<evidence type="ECO:0000313" key="3">
    <source>
        <dbReference type="Proteomes" id="UP001297092"/>
    </source>
</evidence>
<gene>
    <name evidence="2" type="ORF">KIV10_07950</name>
</gene>
<organism evidence="2 3">
    <name type="scientific">Aequorivita echinoideorum</name>
    <dbReference type="NCBI Taxonomy" id="1549647"/>
    <lineage>
        <taxon>Bacteria</taxon>
        <taxon>Pseudomonadati</taxon>
        <taxon>Bacteroidota</taxon>
        <taxon>Flavobacteriia</taxon>
        <taxon>Flavobacteriales</taxon>
        <taxon>Flavobacteriaceae</taxon>
        <taxon>Aequorivita</taxon>
    </lineage>
</organism>
<dbReference type="CDD" id="cd04182">
    <property type="entry name" value="GT_2_like_f"/>
    <property type="match status" value="1"/>
</dbReference>
<name>A0ABS5S8A4_9FLAO</name>
<accession>A0ABS5S8A4</accession>
<dbReference type="InterPro" id="IPR025877">
    <property type="entry name" value="MobA-like_NTP_Trfase"/>
</dbReference>
<dbReference type="Pfam" id="PF12804">
    <property type="entry name" value="NTP_transf_3"/>
    <property type="match status" value="1"/>
</dbReference>
<dbReference type="Gene3D" id="3.90.550.10">
    <property type="entry name" value="Spore Coat Polysaccharide Biosynthesis Protein SpsA, Chain A"/>
    <property type="match status" value="1"/>
</dbReference>
<dbReference type="PANTHER" id="PTHR43777:SF1">
    <property type="entry name" value="MOLYBDENUM COFACTOR CYTIDYLYLTRANSFERASE"/>
    <property type="match status" value="1"/>
</dbReference>
<evidence type="ECO:0000313" key="2">
    <source>
        <dbReference type="EMBL" id="MBT0608110.1"/>
    </source>
</evidence>
<reference evidence="2 3" key="1">
    <citation type="submission" date="2021-05" db="EMBL/GenBank/DDBJ databases">
        <title>Aequorivita echinoideorum JCM 30378 genome.</title>
        <authorList>
            <person name="Zhang H."/>
            <person name="Li C."/>
        </authorList>
    </citation>
    <scope>NUCLEOTIDE SEQUENCE [LARGE SCALE GENOMIC DNA]</scope>
    <source>
        <strain evidence="2 3">JCM30378</strain>
    </source>
</reference>
<keyword evidence="3" id="KW-1185">Reference proteome</keyword>
<sequence length="199" mass="22219">MKKIGIIILAAGASKRMKRKKQMLPFKETTLLGNALEIAKMTSASRIICVLGAHFNEILNNHNFENIEVLENKNWEQGLGSSLAVGTEFLQKKHHEIDGILIMLADQPFVNSAYLNKLINTFSNMEEGILATNYSDHAGVPAIFPRKFYTDLNKLKGDEGAKSILQKYTDSVKISKYQTDTTDIDTPAAYENAIKQKTP</sequence>
<evidence type="ECO:0000259" key="1">
    <source>
        <dbReference type="Pfam" id="PF12804"/>
    </source>
</evidence>
<feature type="domain" description="MobA-like NTP transferase" evidence="1">
    <location>
        <begin position="7"/>
        <end position="168"/>
    </location>
</feature>
<dbReference type="SUPFAM" id="SSF53448">
    <property type="entry name" value="Nucleotide-diphospho-sugar transferases"/>
    <property type="match status" value="1"/>
</dbReference>
<protein>
    <submittedName>
        <fullName evidence="2">Nucleotidyltransferase family protein</fullName>
    </submittedName>
</protein>
<dbReference type="PANTHER" id="PTHR43777">
    <property type="entry name" value="MOLYBDENUM COFACTOR CYTIDYLYLTRANSFERASE"/>
    <property type="match status" value="1"/>
</dbReference>
<dbReference type="RefSeq" id="WP_214112982.1">
    <property type="nucleotide sequence ID" value="NZ_JAHCTB010000003.1"/>
</dbReference>